<proteinExistence type="predicted"/>
<accession>A0A1R3J5Y6</accession>
<dbReference type="OrthoDB" id="19232at2759"/>
<dbReference type="Proteomes" id="UP000188268">
    <property type="component" value="Unassembled WGS sequence"/>
</dbReference>
<organism evidence="1 2">
    <name type="scientific">Corchorus capsularis</name>
    <name type="common">Jute</name>
    <dbReference type="NCBI Taxonomy" id="210143"/>
    <lineage>
        <taxon>Eukaryota</taxon>
        <taxon>Viridiplantae</taxon>
        <taxon>Streptophyta</taxon>
        <taxon>Embryophyta</taxon>
        <taxon>Tracheophyta</taxon>
        <taxon>Spermatophyta</taxon>
        <taxon>Magnoliopsida</taxon>
        <taxon>eudicotyledons</taxon>
        <taxon>Gunneridae</taxon>
        <taxon>Pentapetalae</taxon>
        <taxon>rosids</taxon>
        <taxon>malvids</taxon>
        <taxon>Malvales</taxon>
        <taxon>Malvaceae</taxon>
        <taxon>Grewioideae</taxon>
        <taxon>Apeibeae</taxon>
        <taxon>Corchorus</taxon>
    </lineage>
</organism>
<comment type="caution">
    <text evidence="1">The sequence shown here is derived from an EMBL/GenBank/DDBJ whole genome shotgun (WGS) entry which is preliminary data.</text>
</comment>
<sequence length="116" mass="13561">MSLKLEDYTDIYSVFQAFRVRSIPVLFVPYSTSTTSVDYNKFLQWSFNKGVTIQLTKVIFKILAREEMEDCTYATLDNYELDIHADYDNETGEPNHHWVDEVVEVQLVPLMRVLAT</sequence>
<keyword evidence="2" id="KW-1185">Reference proteome</keyword>
<dbReference type="EMBL" id="AWWV01008493">
    <property type="protein sequence ID" value="OMO90166.1"/>
    <property type="molecule type" value="Genomic_DNA"/>
</dbReference>
<protein>
    <submittedName>
        <fullName evidence="1">Uncharacterized protein</fullName>
    </submittedName>
</protein>
<gene>
    <name evidence="1" type="ORF">CCACVL1_07495</name>
</gene>
<evidence type="ECO:0000313" key="1">
    <source>
        <dbReference type="EMBL" id="OMO90166.1"/>
    </source>
</evidence>
<dbReference type="Gramene" id="OMO90166">
    <property type="protein sequence ID" value="OMO90166"/>
    <property type="gene ID" value="CCACVL1_07495"/>
</dbReference>
<dbReference type="AlphaFoldDB" id="A0A1R3J5Y6"/>
<evidence type="ECO:0000313" key="2">
    <source>
        <dbReference type="Proteomes" id="UP000188268"/>
    </source>
</evidence>
<name>A0A1R3J5Y6_COCAP</name>
<reference evidence="1 2" key="1">
    <citation type="submission" date="2013-09" db="EMBL/GenBank/DDBJ databases">
        <title>Corchorus capsularis genome sequencing.</title>
        <authorList>
            <person name="Alam M."/>
            <person name="Haque M.S."/>
            <person name="Islam M.S."/>
            <person name="Emdad E.M."/>
            <person name="Islam M.M."/>
            <person name="Ahmed B."/>
            <person name="Halim A."/>
            <person name="Hossen Q.M.M."/>
            <person name="Hossain M.Z."/>
            <person name="Ahmed R."/>
            <person name="Khan M.M."/>
            <person name="Islam R."/>
            <person name="Rashid M.M."/>
            <person name="Khan S.A."/>
            <person name="Rahman M.S."/>
            <person name="Alam M."/>
        </authorList>
    </citation>
    <scope>NUCLEOTIDE SEQUENCE [LARGE SCALE GENOMIC DNA]</scope>
    <source>
        <strain evidence="2">cv. CVL-1</strain>
        <tissue evidence="1">Whole seedling</tissue>
    </source>
</reference>